<dbReference type="CDD" id="cd00143">
    <property type="entry name" value="PP2Cc"/>
    <property type="match status" value="1"/>
</dbReference>
<evidence type="ECO:0000259" key="11">
    <source>
        <dbReference type="PROSITE" id="PS51746"/>
    </source>
</evidence>
<dbReference type="OrthoDB" id="10264738at2759"/>
<dbReference type="PANTHER" id="PTHR13832:SF810">
    <property type="entry name" value="PROTEIN-SERINE_THREONINE PHOSPHATASE"/>
    <property type="match status" value="1"/>
</dbReference>
<keyword evidence="5 9" id="KW-0378">Hydrolase</keyword>
<dbReference type="PANTHER" id="PTHR13832">
    <property type="entry name" value="PROTEIN PHOSPHATASE 2C"/>
    <property type="match status" value="1"/>
</dbReference>
<keyword evidence="13" id="KW-1185">Reference proteome</keyword>
<dbReference type="InterPro" id="IPR015655">
    <property type="entry name" value="PP2C"/>
</dbReference>
<evidence type="ECO:0000313" key="12">
    <source>
        <dbReference type="EMBL" id="PWA82459.1"/>
    </source>
</evidence>
<dbReference type="InterPro" id="IPR036457">
    <property type="entry name" value="PPM-type-like_dom_sf"/>
</dbReference>
<comment type="caution">
    <text evidence="12">The sequence shown here is derived from an EMBL/GenBank/DDBJ whole genome shotgun (WGS) entry which is preliminary data.</text>
</comment>
<dbReference type="PROSITE" id="PS51746">
    <property type="entry name" value="PPM_2"/>
    <property type="match status" value="1"/>
</dbReference>
<evidence type="ECO:0000256" key="4">
    <source>
        <dbReference type="ARBA" id="ARBA00022723"/>
    </source>
</evidence>
<keyword evidence="6" id="KW-0460">Magnesium</keyword>
<evidence type="ECO:0000256" key="6">
    <source>
        <dbReference type="ARBA" id="ARBA00022842"/>
    </source>
</evidence>
<dbReference type="Gene3D" id="3.60.40.10">
    <property type="entry name" value="PPM-type phosphatase domain"/>
    <property type="match status" value="1"/>
</dbReference>
<evidence type="ECO:0000313" key="13">
    <source>
        <dbReference type="Proteomes" id="UP000245207"/>
    </source>
</evidence>
<evidence type="ECO:0000256" key="2">
    <source>
        <dbReference type="ARBA" id="ARBA00001946"/>
    </source>
</evidence>
<evidence type="ECO:0000256" key="1">
    <source>
        <dbReference type="ARBA" id="ARBA00001936"/>
    </source>
</evidence>
<keyword evidence="4" id="KW-0479">Metal-binding</keyword>
<evidence type="ECO:0000256" key="3">
    <source>
        <dbReference type="ARBA" id="ARBA00013081"/>
    </source>
</evidence>
<evidence type="ECO:0000256" key="5">
    <source>
        <dbReference type="ARBA" id="ARBA00022801"/>
    </source>
</evidence>
<organism evidence="12 13">
    <name type="scientific">Artemisia annua</name>
    <name type="common">Sweet wormwood</name>
    <dbReference type="NCBI Taxonomy" id="35608"/>
    <lineage>
        <taxon>Eukaryota</taxon>
        <taxon>Viridiplantae</taxon>
        <taxon>Streptophyta</taxon>
        <taxon>Embryophyta</taxon>
        <taxon>Tracheophyta</taxon>
        <taxon>Spermatophyta</taxon>
        <taxon>Magnoliopsida</taxon>
        <taxon>eudicotyledons</taxon>
        <taxon>Gunneridae</taxon>
        <taxon>Pentapetalae</taxon>
        <taxon>asterids</taxon>
        <taxon>campanulids</taxon>
        <taxon>Asterales</taxon>
        <taxon>Asteraceae</taxon>
        <taxon>Asteroideae</taxon>
        <taxon>Anthemideae</taxon>
        <taxon>Artemisiinae</taxon>
        <taxon>Artemisia</taxon>
    </lineage>
</organism>
<dbReference type="PROSITE" id="PS01032">
    <property type="entry name" value="PPM_1"/>
    <property type="match status" value="1"/>
</dbReference>
<evidence type="ECO:0000256" key="7">
    <source>
        <dbReference type="ARBA" id="ARBA00022912"/>
    </source>
</evidence>
<sequence>MGLYLSTPNTEKLSQDGENENLRYGASAMQGWRTSMEDAHAVYPDLDCSTSFFGVYDGHGGGSVAKFCAKYLHQQLIKQEAYSSGDIGTAAQKSFLRMDEMMCGQRGWRELAILGDKKDQSSDMMEGVVGSSKSGEEGHDEDWSVEEGPHSNYEGPKSGSTACVAIIRNNQLVVANSGDSRCVLSRKGQAHNLSKDHKPDLESEKERIVKAGGFIHGGRVNGSLNLTRAIGDMEMKKEKSLPAEKQILTANPDINIVELCEDDDFLVLACDGIWDCMSSQQLVDFVLEQLKTVSPITTVRNSYSWIMFNSGMNNAFMHGFRQARKLHLYRNLSIYH</sequence>
<dbReference type="SUPFAM" id="SSF81606">
    <property type="entry name" value="PP2C-like"/>
    <property type="match status" value="1"/>
</dbReference>
<dbReference type="GO" id="GO:0046872">
    <property type="term" value="F:metal ion binding"/>
    <property type="evidence" value="ECO:0007669"/>
    <property type="project" value="UniProtKB-KW"/>
</dbReference>
<dbReference type="SMART" id="SM00332">
    <property type="entry name" value="PP2Cc"/>
    <property type="match status" value="1"/>
</dbReference>
<feature type="region of interest" description="Disordered" evidence="10">
    <location>
        <begin position="119"/>
        <end position="157"/>
    </location>
</feature>
<evidence type="ECO:0000256" key="10">
    <source>
        <dbReference type="SAM" id="MobiDB-lite"/>
    </source>
</evidence>
<gene>
    <name evidence="12" type="ORF">CTI12_AA135660</name>
</gene>
<keyword evidence="7 9" id="KW-0904">Protein phosphatase</keyword>
<dbReference type="InterPro" id="IPR001932">
    <property type="entry name" value="PPM-type_phosphatase-like_dom"/>
</dbReference>
<dbReference type="InterPro" id="IPR000222">
    <property type="entry name" value="PP2C_BS"/>
</dbReference>
<name>A0A2U1P9P3_ARTAN</name>
<dbReference type="Pfam" id="PF00481">
    <property type="entry name" value="PP2C"/>
    <property type="match status" value="2"/>
</dbReference>
<dbReference type="Proteomes" id="UP000245207">
    <property type="component" value="Unassembled WGS sequence"/>
</dbReference>
<comment type="cofactor">
    <cofactor evidence="1">
        <name>Mn(2+)</name>
        <dbReference type="ChEBI" id="CHEBI:29035"/>
    </cofactor>
</comment>
<reference evidence="12 13" key="1">
    <citation type="journal article" date="2018" name="Mol. Plant">
        <title>The genome of Artemisia annua provides insight into the evolution of Asteraceae family and artemisinin biosynthesis.</title>
        <authorList>
            <person name="Shen Q."/>
            <person name="Zhang L."/>
            <person name="Liao Z."/>
            <person name="Wang S."/>
            <person name="Yan T."/>
            <person name="Shi P."/>
            <person name="Liu M."/>
            <person name="Fu X."/>
            <person name="Pan Q."/>
            <person name="Wang Y."/>
            <person name="Lv Z."/>
            <person name="Lu X."/>
            <person name="Zhang F."/>
            <person name="Jiang W."/>
            <person name="Ma Y."/>
            <person name="Chen M."/>
            <person name="Hao X."/>
            <person name="Li L."/>
            <person name="Tang Y."/>
            <person name="Lv G."/>
            <person name="Zhou Y."/>
            <person name="Sun X."/>
            <person name="Brodelius P.E."/>
            <person name="Rose J.K.C."/>
            <person name="Tang K."/>
        </authorList>
    </citation>
    <scope>NUCLEOTIDE SEQUENCE [LARGE SCALE GENOMIC DNA]</scope>
    <source>
        <strain evidence="13">cv. Huhao1</strain>
        <tissue evidence="12">Leaf</tissue>
    </source>
</reference>
<evidence type="ECO:0000256" key="8">
    <source>
        <dbReference type="ARBA" id="ARBA00023211"/>
    </source>
</evidence>
<evidence type="ECO:0000256" key="9">
    <source>
        <dbReference type="RuleBase" id="RU003465"/>
    </source>
</evidence>
<feature type="domain" description="PPM-type phosphatase" evidence="11">
    <location>
        <begin position="23"/>
        <end position="336"/>
    </location>
</feature>
<protein>
    <recommendedName>
        <fullName evidence="3">protein-serine/threonine phosphatase</fullName>
        <ecNumber evidence="3">3.1.3.16</ecNumber>
    </recommendedName>
</protein>
<dbReference type="GO" id="GO:0004722">
    <property type="term" value="F:protein serine/threonine phosphatase activity"/>
    <property type="evidence" value="ECO:0007669"/>
    <property type="project" value="UniProtKB-EC"/>
</dbReference>
<proteinExistence type="inferred from homology"/>
<dbReference type="EC" id="3.1.3.16" evidence="3"/>
<dbReference type="EMBL" id="PKPP01001470">
    <property type="protein sequence ID" value="PWA82459.1"/>
    <property type="molecule type" value="Genomic_DNA"/>
</dbReference>
<comment type="cofactor">
    <cofactor evidence="2">
        <name>Mg(2+)</name>
        <dbReference type="ChEBI" id="CHEBI:18420"/>
    </cofactor>
</comment>
<dbReference type="AlphaFoldDB" id="A0A2U1P9P3"/>
<accession>A0A2U1P9P3</accession>
<comment type="similarity">
    <text evidence="9">Belongs to the PP2C family.</text>
</comment>
<keyword evidence="8" id="KW-0464">Manganese</keyword>